<evidence type="ECO:0000256" key="11">
    <source>
        <dbReference type="ARBA" id="ARBA00023065"/>
    </source>
</evidence>
<evidence type="ECO:0000256" key="6">
    <source>
        <dbReference type="ARBA" id="ARBA00022723"/>
    </source>
</evidence>
<dbReference type="Gene3D" id="3.40.50.410">
    <property type="entry name" value="von Willebrand factor, type A domain"/>
    <property type="match status" value="1"/>
</dbReference>
<evidence type="ECO:0000256" key="14">
    <source>
        <dbReference type="ARBA" id="ARBA00023180"/>
    </source>
</evidence>
<evidence type="ECO:0000256" key="8">
    <source>
        <dbReference type="ARBA" id="ARBA00022837"/>
    </source>
</evidence>
<feature type="chain" id="PRO_5033955736" evidence="17">
    <location>
        <begin position="30"/>
        <end position="1247"/>
    </location>
</feature>
<keyword evidence="11" id="KW-0406">Ion transport</keyword>
<comment type="subcellular location">
    <subcellularLocation>
        <location evidence="1">Membrane</location>
        <topology evidence="1">Single-pass type I membrane protein</topology>
    </subcellularLocation>
</comment>
<keyword evidence="15" id="KW-0407">Ion channel</keyword>
<protein>
    <submittedName>
        <fullName evidence="19">Voltage-dependent calcium channel subunit alpha-2/delta-4</fullName>
    </submittedName>
</protein>
<keyword evidence="4" id="KW-0107">Calcium channel</keyword>
<evidence type="ECO:0000256" key="15">
    <source>
        <dbReference type="ARBA" id="ARBA00023303"/>
    </source>
</evidence>
<dbReference type="InterPro" id="IPR002035">
    <property type="entry name" value="VWF_A"/>
</dbReference>
<dbReference type="EMBL" id="HBUF01381448">
    <property type="protein sequence ID" value="CAG6730457.1"/>
    <property type="molecule type" value="Transcribed_RNA"/>
</dbReference>
<dbReference type="EMBL" id="HBUF01626343">
    <property type="protein sequence ID" value="CAG6782165.1"/>
    <property type="molecule type" value="Transcribed_RNA"/>
</dbReference>
<evidence type="ECO:0000256" key="17">
    <source>
        <dbReference type="SAM" id="SignalP"/>
    </source>
</evidence>
<keyword evidence="5 16" id="KW-0812">Transmembrane</keyword>
<dbReference type="AlphaFoldDB" id="A0A8D8YKD6"/>
<keyword evidence="8" id="KW-0106">Calcium</keyword>
<dbReference type="SMART" id="SM00327">
    <property type="entry name" value="VWA"/>
    <property type="match status" value="1"/>
</dbReference>
<keyword evidence="3" id="KW-0109">Calcium transport</keyword>
<proteinExistence type="predicted"/>
<feature type="signal peptide" evidence="17">
    <location>
        <begin position="1"/>
        <end position="29"/>
    </location>
</feature>
<feature type="transmembrane region" description="Helical" evidence="16">
    <location>
        <begin position="1226"/>
        <end position="1246"/>
    </location>
</feature>
<evidence type="ECO:0000256" key="1">
    <source>
        <dbReference type="ARBA" id="ARBA00004479"/>
    </source>
</evidence>
<dbReference type="FunFam" id="3.30.450.20:FF:000057">
    <property type="entry name" value="Voltage-dependent calcium channel subunit alpha-2/delta-4"/>
    <property type="match status" value="1"/>
</dbReference>
<feature type="domain" description="VWFA" evidence="18">
    <location>
        <begin position="265"/>
        <end position="454"/>
    </location>
</feature>
<dbReference type="EMBL" id="HBUF01626347">
    <property type="protein sequence ID" value="CAG6782170.1"/>
    <property type="molecule type" value="Transcribed_RNA"/>
</dbReference>
<name>A0A8D8YKD6_9HEMI</name>
<keyword evidence="13" id="KW-1015">Disulfide bond</keyword>
<dbReference type="GO" id="GO:0005891">
    <property type="term" value="C:voltage-gated calcium channel complex"/>
    <property type="evidence" value="ECO:0007669"/>
    <property type="project" value="TreeGrafter"/>
</dbReference>
<dbReference type="CDD" id="cd12912">
    <property type="entry name" value="PDC2_MCP_like"/>
    <property type="match status" value="1"/>
</dbReference>
<sequence length="1247" mass="143068">MGNNMHQYLRYSVCVVVLILITSPGYVDNTREDEIVAKWATDFGDELWNLGNVVTKFTDIKYRYKQLNARVLKTDGEAVLNSMVENVNRMLKQKMDAVMCIMDKAEELSESFNYTEHRFNKFAYHNVKGEVVDDPGEPLNLTGVTDEPPYSNIILNMSLTEDRHFFNIPVNTDYSVVHLPINVYEGYEDVRAGLMWSEALDQVFRDNYQSDPTLLWQYFGAAKGFLRTYPALKWMDQNEESSPEDLIFDCRNRQWYIQATTCSKDVIILIDNSGSMAGMRNTTAKLVLHSLLQTFSNNDFVNIFKFNLTVDTIVPCLGNDSLVQATPENINLFKQAVVDLGPEGKANFSAAFVKAFQVLKKYREIKSCPEKICNQAIMLVTDSVPGNLTEVFDAFNRINDSGTEETIPVRVFTYLVGKEVTNVREIQWMACLNRGYYVHIHNLEEVREDVLKYIPVMARPLVLQAEQHPTSWAHLYADITDITMDASLVEAMQTEESLSELNSHLMYKTEYSSQAREDNKYIQYVTKQKNGSETSGFQKYRMLTSVSVPAYDKKINNNNETTRADILGVAGTDVPISDFLKLTMPYKIGVNGYAFIITNNGYVLLHPDLRPAKDGRLKENYNSVDLTEIELLDDNVTFPRQPSKEILKLRDEMIQHKEGSMQNLAIKFHYDDMRRVGSEKRHYYYAPLKNTPFSMGLALPDIYGSFWIKAGDEIKKSIQMGVPLVSFFKGNWRIHPDWVYCDYHWESKTSFESKEAKLIHFLEKMSMPGWKWYEQYPPEDMSSNDKYDSFRDTNYSCRGRPIKDDEFFCDKEMMQLLVFDAKATEASYRTSKWAAKSRLEVELVEKYNASLRFVATQGGLTRWQYIKEPPADEKQFGETDLLALEENWYKSAVLQHHLNPEAFVFSVPHKVGLQSKDKDFQVTASHAIFTKDGGHEAPGSVVGLKLSHAALSKRFFDFTSKTCRDCSESCSSDELDCYVIDGNGYVIISENNDHTGLFFGEMEGAIMESMVFKNIFRKIRIFDYQAMCYKHSNTTSTASFLSHPVSHISSLIKWAFFKVLWVIAQSLVFAQDVVEIEDDESSPRKPLIDVQVLDIPVACDNATMVYQLQNLAAEGYHSSYSPMNCTRPFYVKRIPHTNLLLIVVNGLYQSCYRRSESESIRIQYNSSANNQYDKSHFLYNHYLREDKSAQDPACNKHYINLLPRRRMSGCFNQHPKEKRITLCGSGTSLSVSFVLVVILISALSWLS</sequence>
<dbReference type="Pfam" id="PF08473">
    <property type="entry name" value="VGCC_alpha2"/>
    <property type="match status" value="1"/>
</dbReference>
<dbReference type="InterPro" id="IPR013680">
    <property type="entry name" value="VDCC_a2/dsu"/>
</dbReference>
<keyword evidence="9" id="KW-0851">Voltage-gated channel</keyword>
<keyword evidence="6" id="KW-0479">Metal-binding</keyword>
<evidence type="ECO:0000256" key="10">
    <source>
        <dbReference type="ARBA" id="ARBA00022989"/>
    </source>
</evidence>
<dbReference type="FunFam" id="3.40.50.410:FF:000095">
    <property type="entry name" value="Dihydropyridine-sensitive l-type calcium channel"/>
    <property type="match status" value="1"/>
</dbReference>
<dbReference type="Pfam" id="PF13519">
    <property type="entry name" value="VWA_2"/>
    <property type="match status" value="1"/>
</dbReference>
<dbReference type="InterPro" id="IPR013608">
    <property type="entry name" value="VWA_N"/>
</dbReference>
<evidence type="ECO:0000256" key="13">
    <source>
        <dbReference type="ARBA" id="ARBA00023157"/>
    </source>
</evidence>
<dbReference type="PANTHER" id="PTHR10166">
    <property type="entry name" value="VOLTAGE-DEPENDENT CALCIUM CHANNEL SUBUNIT ALPHA-2/DELTA-RELATED"/>
    <property type="match status" value="1"/>
</dbReference>
<evidence type="ECO:0000256" key="3">
    <source>
        <dbReference type="ARBA" id="ARBA00022568"/>
    </source>
</evidence>
<evidence type="ECO:0000256" key="12">
    <source>
        <dbReference type="ARBA" id="ARBA00023136"/>
    </source>
</evidence>
<evidence type="ECO:0000256" key="9">
    <source>
        <dbReference type="ARBA" id="ARBA00022882"/>
    </source>
</evidence>
<accession>A0A8D8YKD6</accession>
<dbReference type="PROSITE" id="PS50234">
    <property type="entry name" value="VWFA"/>
    <property type="match status" value="1"/>
</dbReference>
<evidence type="ECO:0000256" key="2">
    <source>
        <dbReference type="ARBA" id="ARBA00022448"/>
    </source>
</evidence>
<dbReference type="GO" id="GO:0046872">
    <property type="term" value="F:metal ion binding"/>
    <property type="evidence" value="ECO:0007669"/>
    <property type="project" value="UniProtKB-KW"/>
</dbReference>
<keyword evidence="2" id="KW-0813">Transport</keyword>
<reference evidence="19" key="1">
    <citation type="submission" date="2021-05" db="EMBL/GenBank/DDBJ databases">
        <authorList>
            <person name="Alioto T."/>
            <person name="Alioto T."/>
            <person name="Gomez Garrido J."/>
        </authorList>
    </citation>
    <scope>NUCLEOTIDE SEQUENCE</scope>
</reference>
<dbReference type="PANTHER" id="PTHR10166:SF31">
    <property type="entry name" value="CA[2+] CHANNEL MUSCLE-SPECIFIC ALPHA2_DELTA SUBUNIT, ISOFORM A"/>
    <property type="match status" value="1"/>
</dbReference>
<organism evidence="19">
    <name type="scientific">Cacopsylla melanoneura</name>
    <dbReference type="NCBI Taxonomy" id="428564"/>
    <lineage>
        <taxon>Eukaryota</taxon>
        <taxon>Metazoa</taxon>
        <taxon>Ecdysozoa</taxon>
        <taxon>Arthropoda</taxon>
        <taxon>Hexapoda</taxon>
        <taxon>Insecta</taxon>
        <taxon>Pterygota</taxon>
        <taxon>Neoptera</taxon>
        <taxon>Paraneoptera</taxon>
        <taxon>Hemiptera</taxon>
        <taxon>Sternorrhyncha</taxon>
        <taxon>Psylloidea</taxon>
        <taxon>Psyllidae</taxon>
        <taxon>Psyllinae</taxon>
        <taxon>Cacopsylla</taxon>
    </lineage>
</organism>
<dbReference type="InterPro" id="IPR051173">
    <property type="entry name" value="Ca_channel_alpha-2/delta"/>
</dbReference>
<dbReference type="Pfam" id="PF08399">
    <property type="entry name" value="VWA_N"/>
    <property type="match status" value="1"/>
</dbReference>
<dbReference type="EMBL" id="HBUF01381447">
    <property type="protein sequence ID" value="CAG6730456.1"/>
    <property type="molecule type" value="Transcribed_RNA"/>
</dbReference>
<keyword evidence="7 17" id="KW-0732">Signal</keyword>
<dbReference type="GO" id="GO:0005245">
    <property type="term" value="F:voltage-gated calcium channel activity"/>
    <property type="evidence" value="ECO:0007669"/>
    <property type="project" value="TreeGrafter"/>
</dbReference>
<evidence type="ECO:0000256" key="16">
    <source>
        <dbReference type="SAM" id="Phobius"/>
    </source>
</evidence>
<dbReference type="Gene3D" id="3.30.450.20">
    <property type="entry name" value="PAS domain"/>
    <property type="match status" value="1"/>
</dbReference>
<keyword evidence="10 16" id="KW-1133">Transmembrane helix</keyword>
<dbReference type="InterPro" id="IPR036465">
    <property type="entry name" value="vWFA_dom_sf"/>
</dbReference>
<keyword evidence="12 16" id="KW-0472">Membrane</keyword>
<dbReference type="EMBL" id="HBUF01191496">
    <property type="protein sequence ID" value="CAG6658499.1"/>
    <property type="molecule type" value="Transcribed_RNA"/>
</dbReference>
<dbReference type="EMBL" id="HBUF01626346">
    <property type="protein sequence ID" value="CAG6782169.1"/>
    <property type="molecule type" value="Transcribed_RNA"/>
</dbReference>
<evidence type="ECO:0000256" key="4">
    <source>
        <dbReference type="ARBA" id="ARBA00022673"/>
    </source>
</evidence>
<dbReference type="SUPFAM" id="SSF53300">
    <property type="entry name" value="vWA-like"/>
    <property type="match status" value="1"/>
</dbReference>
<evidence type="ECO:0000256" key="5">
    <source>
        <dbReference type="ARBA" id="ARBA00022692"/>
    </source>
</evidence>
<evidence type="ECO:0000256" key="7">
    <source>
        <dbReference type="ARBA" id="ARBA00022729"/>
    </source>
</evidence>
<evidence type="ECO:0000259" key="18">
    <source>
        <dbReference type="PROSITE" id="PS50234"/>
    </source>
</evidence>
<keyword evidence="14" id="KW-0325">Glycoprotein</keyword>
<evidence type="ECO:0000313" key="19">
    <source>
        <dbReference type="EMBL" id="CAG6730457.1"/>
    </source>
</evidence>